<feature type="region of interest" description="Disordered" evidence="1">
    <location>
        <begin position="191"/>
        <end position="213"/>
    </location>
</feature>
<dbReference type="EMBL" id="NMVO01000001">
    <property type="protein sequence ID" value="OYO17901.1"/>
    <property type="molecule type" value="Genomic_DNA"/>
</dbReference>
<dbReference type="Gene3D" id="1.10.1660.10">
    <property type="match status" value="1"/>
</dbReference>
<dbReference type="GO" id="GO:0006355">
    <property type="term" value="P:regulation of DNA-templated transcription"/>
    <property type="evidence" value="ECO:0007669"/>
    <property type="project" value="InterPro"/>
</dbReference>
<name>A0A255GQN9_9ACTN</name>
<protein>
    <submittedName>
        <fullName evidence="3">MerR family transcriptional regulator</fullName>
    </submittedName>
</protein>
<dbReference type="RefSeq" id="WP_094404682.1">
    <property type="nucleotide sequence ID" value="NZ_NMVO01000001.1"/>
</dbReference>
<evidence type="ECO:0000256" key="1">
    <source>
        <dbReference type="SAM" id="MobiDB-lite"/>
    </source>
</evidence>
<evidence type="ECO:0000313" key="4">
    <source>
        <dbReference type="Proteomes" id="UP000215896"/>
    </source>
</evidence>
<dbReference type="InterPro" id="IPR000551">
    <property type="entry name" value="MerR-type_HTH_dom"/>
</dbReference>
<keyword evidence="4" id="KW-1185">Reference proteome</keyword>
<feature type="compositionally biased region" description="Pro residues" evidence="1">
    <location>
        <begin position="128"/>
        <end position="138"/>
    </location>
</feature>
<reference evidence="3 4" key="1">
    <citation type="submission" date="2017-07" db="EMBL/GenBank/DDBJ databases">
        <title>Draft whole genome sequences of clinical Proprionibacteriaceae strains.</title>
        <authorList>
            <person name="Bernier A.-M."/>
            <person name="Bernard K."/>
            <person name="Domingo M.-C."/>
        </authorList>
    </citation>
    <scope>NUCLEOTIDE SEQUENCE [LARGE SCALE GENOMIC DNA]</scope>
    <source>
        <strain evidence="3 4">NML 030167</strain>
    </source>
</reference>
<comment type="caution">
    <text evidence="3">The sequence shown here is derived from an EMBL/GenBank/DDBJ whole genome shotgun (WGS) entry which is preliminary data.</text>
</comment>
<accession>A0A255GQN9</accession>
<dbReference type="AlphaFoldDB" id="A0A255GQN9"/>
<dbReference type="OrthoDB" id="3830374at2"/>
<dbReference type="InterPro" id="IPR009061">
    <property type="entry name" value="DNA-bd_dom_put_sf"/>
</dbReference>
<proteinExistence type="predicted"/>
<organism evidence="3 4">
    <name type="scientific">Enemella evansiae</name>
    <dbReference type="NCBI Taxonomy" id="2016499"/>
    <lineage>
        <taxon>Bacteria</taxon>
        <taxon>Bacillati</taxon>
        <taxon>Actinomycetota</taxon>
        <taxon>Actinomycetes</taxon>
        <taxon>Propionibacteriales</taxon>
        <taxon>Propionibacteriaceae</taxon>
        <taxon>Enemella</taxon>
    </lineage>
</organism>
<sequence>MDDATLLPEPPPEGWGLDPFLEVAAAQLSELGLTGAAPDRRTVRYYATAGLLDRPESHGREVRYRQRQLAQLLAVKRLQAAGVRLAAIAERIGGVSTDQLARLAHTPQSLETGPAEFWRQHPADAAPPAAPAAPPPVAPGSVQRPSVLTLAPGVRLVLDADLSPTEAAALTRAAAPLLTRIAALGLGADTTKAPGVAADTTKAPGAGADTTKE</sequence>
<feature type="domain" description="HTH merR-type" evidence="2">
    <location>
        <begin position="40"/>
        <end position="94"/>
    </location>
</feature>
<dbReference type="PROSITE" id="PS50937">
    <property type="entry name" value="HTH_MERR_2"/>
    <property type="match status" value="1"/>
</dbReference>
<dbReference type="CDD" id="cd00592">
    <property type="entry name" value="HTH_MerR-like"/>
    <property type="match status" value="1"/>
</dbReference>
<evidence type="ECO:0000313" key="3">
    <source>
        <dbReference type="EMBL" id="OYO17901.1"/>
    </source>
</evidence>
<gene>
    <name evidence="3" type="ORF">CGZ94_03305</name>
</gene>
<dbReference type="GO" id="GO:0003677">
    <property type="term" value="F:DNA binding"/>
    <property type="evidence" value="ECO:0007669"/>
    <property type="project" value="InterPro"/>
</dbReference>
<dbReference type="Pfam" id="PF13411">
    <property type="entry name" value="MerR_1"/>
    <property type="match status" value="1"/>
</dbReference>
<feature type="region of interest" description="Disordered" evidence="1">
    <location>
        <begin position="121"/>
        <end position="141"/>
    </location>
</feature>
<evidence type="ECO:0000259" key="2">
    <source>
        <dbReference type="PROSITE" id="PS50937"/>
    </source>
</evidence>
<dbReference type="SUPFAM" id="SSF46955">
    <property type="entry name" value="Putative DNA-binding domain"/>
    <property type="match status" value="1"/>
</dbReference>
<dbReference type="Proteomes" id="UP000215896">
    <property type="component" value="Unassembled WGS sequence"/>
</dbReference>